<dbReference type="KEGG" id="scor:J3U87_02955"/>
<evidence type="ECO:0000313" key="1">
    <source>
        <dbReference type="EMBL" id="QTD51405.1"/>
    </source>
</evidence>
<dbReference type="EMBL" id="CP071793">
    <property type="protein sequence ID" value="QTD51405.1"/>
    <property type="molecule type" value="Genomic_DNA"/>
</dbReference>
<proteinExistence type="predicted"/>
<protein>
    <submittedName>
        <fullName evidence="1">Type III secretion system chaperone</fullName>
    </submittedName>
</protein>
<keyword evidence="2" id="KW-1185">Reference proteome</keyword>
<dbReference type="Pfam" id="PF05932">
    <property type="entry name" value="CesT"/>
    <property type="match status" value="1"/>
</dbReference>
<sequence>MVETMFHSLVQDFCHQMDIPPVDPDENGYYSFVLHGQIEVNVEFDEERRNVLLFSSPGSIEAGVSKALLKEFLEENLYRTEHQPCMALVEEMVMLVTEFSVEVADSERLNDKLGGICDAWIYWQQRMEASEQEVEPKSHLYIPPLEENSLAQFLRYRV</sequence>
<dbReference type="Proteomes" id="UP000663929">
    <property type="component" value="Chromosome"/>
</dbReference>
<dbReference type="SUPFAM" id="SSF69635">
    <property type="entry name" value="Type III secretory system chaperone-like"/>
    <property type="match status" value="1"/>
</dbReference>
<name>A0A8A4TXZ9_SULCO</name>
<reference evidence="1" key="1">
    <citation type="submission" date="2021-03" db="EMBL/GenBank/DDBJ databases">
        <title>Acanthopleuribacteraceae sp. M133.</title>
        <authorList>
            <person name="Wang G."/>
        </authorList>
    </citation>
    <scope>NUCLEOTIDE SEQUENCE</scope>
    <source>
        <strain evidence="1">M133</strain>
    </source>
</reference>
<evidence type="ECO:0000313" key="2">
    <source>
        <dbReference type="Proteomes" id="UP000663929"/>
    </source>
</evidence>
<dbReference type="InterPro" id="IPR010261">
    <property type="entry name" value="Tir_chaperone"/>
</dbReference>
<dbReference type="CDD" id="cd16364">
    <property type="entry name" value="T3SC_I-like"/>
    <property type="match status" value="1"/>
</dbReference>
<organism evidence="1 2">
    <name type="scientific">Sulfidibacter corallicola</name>
    <dbReference type="NCBI Taxonomy" id="2818388"/>
    <lineage>
        <taxon>Bacteria</taxon>
        <taxon>Pseudomonadati</taxon>
        <taxon>Acidobacteriota</taxon>
        <taxon>Holophagae</taxon>
        <taxon>Acanthopleuribacterales</taxon>
        <taxon>Acanthopleuribacteraceae</taxon>
        <taxon>Sulfidibacter</taxon>
    </lineage>
</organism>
<gene>
    <name evidence="1" type="ORF">J3U87_02955</name>
</gene>
<accession>A0A8A4TXZ9</accession>
<dbReference type="Gene3D" id="3.30.1460.10">
    <property type="match status" value="1"/>
</dbReference>
<dbReference type="RefSeq" id="WP_237381532.1">
    <property type="nucleotide sequence ID" value="NZ_CP071793.1"/>
</dbReference>
<dbReference type="AlphaFoldDB" id="A0A8A4TXZ9"/>
<dbReference type="GO" id="GO:0030254">
    <property type="term" value="P:protein secretion by the type III secretion system"/>
    <property type="evidence" value="ECO:0007669"/>
    <property type="project" value="InterPro"/>
</dbReference>